<feature type="domain" description="NADH-quinone oxidoreductase subunit D" evidence="4">
    <location>
        <begin position="322"/>
        <end position="488"/>
    </location>
</feature>
<dbReference type="HOGENOM" id="CLU_015134_3_1_2"/>
<gene>
    <name evidence="5" type="ORF">MSVAZ_0224</name>
</gene>
<dbReference type="GO" id="GO:0008137">
    <property type="term" value="F:NADH dehydrogenase (ubiquinone) activity"/>
    <property type="evidence" value="ECO:0007669"/>
    <property type="project" value="InterPro"/>
</dbReference>
<dbReference type="Gene3D" id="1.10.645.10">
    <property type="entry name" value="Cytochrome-c3 Hydrogenase, chain B"/>
    <property type="match status" value="1"/>
</dbReference>
<dbReference type="PANTHER" id="PTHR43485:SF1">
    <property type="entry name" value="FORMATE HYDROGENLYASE SUBUNIT 5-RELATED"/>
    <property type="match status" value="1"/>
</dbReference>
<reference evidence="5 6" key="1">
    <citation type="submission" date="2014-07" db="EMBL/GenBank/DDBJ databases">
        <title>Methanogenic archaea and the global carbon cycle.</title>
        <authorList>
            <person name="Henriksen J.R."/>
            <person name="Luke J."/>
            <person name="Reinhart S."/>
            <person name="Benedict M.N."/>
            <person name="Youngblut N.D."/>
            <person name="Metcalf M.E."/>
            <person name="Whitaker R.J."/>
            <person name="Metcalf W.W."/>
        </authorList>
    </citation>
    <scope>NUCLEOTIDE SEQUENCE [LARGE SCALE GENOMIC DNA]</scope>
    <source>
        <strain evidence="5 6">Z-761</strain>
    </source>
</reference>
<dbReference type="STRING" id="1434123.MSVAZ_0224"/>
<accession>A0A0E3Q2B3</accession>
<dbReference type="Pfam" id="PF00329">
    <property type="entry name" value="Complex1_30kDa"/>
    <property type="match status" value="1"/>
</dbReference>
<dbReference type="SUPFAM" id="SSF56762">
    <property type="entry name" value="HydB/Nqo4-like"/>
    <property type="match status" value="1"/>
</dbReference>
<evidence type="ECO:0000256" key="2">
    <source>
        <dbReference type="ARBA" id="ARBA00023027"/>
    </source>
</evidence>
<organism evidence="5 6">
    <name type="scientific">Methanosarcina vacuolata Z-761</name>
    <dbReference type="NCBI Taxonomy" id="1434123"/>
    <lineage>
        <taxon>Archaea</taxon>
        <taxon>Methanobacteriati</taxon>
        <taxon>Methanobacteriota</taxon>
        <taxon>Stenosarchaea group</taxon>
        <taxon>Methanomicrobia</taxon>
        <taxon>Methanosarcinales</taxon>
        <taxon>Methanosarcinaceae</taxon>
        <taxon>Methanosarcina</taxon>
    </lineage>
</organism>
<dbReference type="InterPro" id="IPR029014">
    <property type="entry name" value="NiFe-Hase_large"/>
</dbReference>
<evidence type="ECO:0000256" key="1">
    <source>
        <dbReference type="ARBA" id="ARBA00023002"/>
    </source>
</evidence>
<feature type="domain" description="NADH-quinone oxidoreductase subunit D" evidence="4">
    <location>
        <begin position="491"/>
        <end position="562"/>
    </location>
</feature>
<keyword evidence="2" id="KW-0520">NAD</keyword>
<dbReference type="SUPFAM" id="SSF143243">
    <property type="entry name" value="Nqo5-like"/>
    <property type="match status" value="1"/>
</dbReference>
<dbReference type="Pfam" id="PF00346">
    <property type="entry name" value="Complex1_49kDa"/>
    <property type="match status" value="2"/>
</dbReference>
<name>A0A0E3Q2B3_9EURY</name>
<evidence type="ECO:0000259" key="3">
    <source>
        <dbReference type="Pfam" id="PF00329"/>
    </source>
</evidence>
<proteinExistence type="predicted"/>
<protein>
    <submittedName>
        <fullName evidence="5">Hydrogenase, group 4, HycE subunit, putative</fullName>
    </submittedName>
</protein>
<sequence>MSSNKDTVSSLMPAGPKLRGNYQISGNSAVLETPSVLATRHATDLMIDIAGKEPQIEKGKNNEFYIPLAEEEFLKTVPALSEKGFILTSLFCVQDLEGKPGFTLFYIFRMNSSTDVFAFMRHVRKETTSIATVFPSACWYEREIRDGFGIEFTDAFDKRRLFLHEAYPEGFHPLLKSFKNRKIQTVESPEEAYPFKQLEGDGVYQIPVGPVHAGIIEPGHFRFSVIGEPIFNLEIRLFYKHRGIEKLAEGKSPSACIPIAEAISGDETVSNAVAFCTAVEKIAGIEIPERANYLRAILLELERIYSHMGDLSGMITDIGFPRMTTPFLILRENIFRQNEFLTGSRFMRGTIDIGGVKKEISGESLSKLDLYLKIFVPQFESAITAVYTSSSLIDRFSTTGVLKKKLIAPLNLTGPIARAAGATYDVRLDHPYCIYKDMPPERAIKMAGDVLSRFEVKAAEVLNSASLIKKLIASILEGAIISETTEFSISNIPDGYALSMVEAARGQNLHWVYVRSGLIDRYKVRTASFCNWQAIEHAVLGNIVPDFPLINKSFNLSYAGTDL</sequence>
<dbReference type="InterPro" id="IPR001268">
    <property type="entry name" value="NADH_UbQ_OxRdtase_30kDa_su"/>
</dbReference>
<dbReference type="Proteomes" id="UP000033096">
    <property type="component" value="Chromosome"/>
</dbReference>
<dbReference type="Gene3D" id="3.30.460.80">
    <property type="entry name" value="NADH:ubiquinone oxidoreductase, 30kDa subunit"/>
    <property type="match status" value="1"/>
</dbReference>
<dbReference type="GeneID" id="24808582"/>
<keyword evidence="1" id="KW-0560">Oxidoreductase</keyword>
<evidence type="ECO:0000313" key="5">
    <source>
        <dbReference type="EMBL" id="AKB42493.1"/>
    </source>
</evidence>
<evidence type="ECO:0000259" key="4">
    <source>
        <dbReference type="Pfam" id="PF00346"/>
    </source>
</evidence>
<dbReference type="InterPro" id="IPR037232">
    <property type="entry name" value="NADH_quin_OxRdtase_su_C/D-like"/>
</dbReference>
<dbReference type="GO" id="GO:0048038">
    <property type="term" value="F:quinone binding"/>
    <property type="evidence" value="ECO:0007669"/>
    <property type="project" value="InterPro"/>
</dbReference>
<dbReference type="PANTHER" id="PTHR43485">
    <property type="entry name" value="HYDROGENASE-4 COMPONENT G"/>
    <property type="match status" value="1"/>
</dbReference>
<evidence type="ECO:0000313" key="6">
    <source>
        <dbReference type="Proteomes" id="UP000033096"/>
    </source>
</evidence>
<keyword evidence="6" id="KW-1185">Reference proteome</keyword>
<dbReference type="InterPro" id="IPR052197">
    <property type="entry name" value="ComplexI_49kDa-like"/>
</dbReference>
<feature type="domain" description="NADH:ubiquinone oxidoreductase 30kDa subunit" evidence="3">
    <location>
        <begin position="70"/>
        <end position="181"/>
    </location>
</feature>
<dbReference type="GO" id="GO:0016651">
    <property type="term" value="F:oxidoreductase activity, acting on NAD(P)H"/>
    <property type="evidence" value="ECO:0007669"/>
    <property type="project" value="InterPro"/>
</dbReference>
<dbReference type="RefSeq" id="WP_232316171.1">
    <property type="nucleotide sequence ID" value="NZ_CP009520.1"/>
</dbReference>
<dbReference type="KEGG" id="mvc:MSVAZ_0224"/>
<dbReference type="EMBL" id="CP009520">
    <property type="protein sequence ID" value="AKB42493.1"/>
    <property type="molecule type" value="Genomic_DNA"/>
</dbReference>
<dbReference type="PATRIC" id="fig|1434123.4.peg.221"/>
<dbReference type="GO" id="GO:0051287">
    <property type="term" value="F:NAD binding"/>
    <property type="evidence" value="ECO:0007669"/>
    <property type="project" value="InterPro"/>
</dbReference>
<dbReference type="AlphaFoldDB" id="A0A0E3Q2B3"/>
<dbReference type="InterPro" id="IPR001135">
    <property type="entry name" value="NADH_Q_OxRdtase_suD"/>
</dbReference>